<keyword evidence="2" id="KW-1185">Reference proteome</keyword>
<accession>A0AA38U568</accession>
<organism evidence="1 2">
    <name type="scientific">Lentinula raphanica</name>
    <dbReference type="NCBI Taxonomy" id="153919"/>
    <lineage>
        <taxon>Eukaryota</taxon>
        <taxon>Fungi</taxon>
        <taxon>Dikarya</taxon>
        <taxon>Basidiomycota</taxon>
        <taxon>Agaricomycotina</taxon>
        <taxon>Agaricomycetes</taxon>
        <taxon>Agaricomycetidae</taxon>
        <taxon>Agaricales</taxon>
        <taxon>Marasmiineae</taxon>
        <taxon>Omphalotaceae</taxon>
        <taxon>Lentinula</taxon>
    </lineage>
</organism>
<gene>
    <name evidence="1" type="ORF">F5878DRAFT_452078</name>
</gene>
<name>A0AA38U568_9AGAR</name>
<evidence type="ECO:0000313" key="1">
    <source>
        <dbReference type="EMBL" id="KAJ3832587.1"/>
    </source>
</evidence>
<dbReference type="AlphaFoldDB" id="A0AA38U568"/>
<evidence type="ECO:0000313" key="2">
    <source>
        <dbReference type="Proteomes" id="UP001163846"/>
    </source>
</evidence>
<reference evidence="1" key="1">
    <citation type="submission" date="2022-08" db="EMBL/GenBank/DDBJ databases">
        <authorList>
            <consortium name="DOE Joint Genome Institute"/>
            <person name="Min B."/>
            <person name="Riley R."/>
            <person name="Sierra-Patev S."/>
            <person name="Naranjo-Ortiz M."/>
            <person name="Looney B."/>
            <person name="Konkel Z."/>
            <person name="Slot J.C."/>
            <person name="Sakamoto Y."/>
            <person name="Steenwyk J.L."/>
            <person name="Rokas A."/>
            <person name="Carro J."/>
            <person name="Camarero S."/>
            <person name="Ferreira P."/>
            <person name="Molpeceres G."/>
            <person name="Ruiz-Duenas F.J."/>
            <person name="Serrano A."/>
            <person name="Henrissat B."/>
            <person name="Drula E."/>
            <person name="Hughes K.W."/>
            <person name="Mata J.L."/>
            <person name="Ishikawa N.K."/>
            <person name="Vargas-Isla R."/>
            <person name="Ushijima S."/>
            <person name="Smith C.A."/>
            <person name="Ahrendt S."/>
            <person name="Andreopoulos W."/>
            <person name="He G."/>
            <person name="Labutti K."/>
            <person name="Lipzen A."/>
            <person name="Ng V."/>
            <person name="Sandor L."/>
            <person name="Barry K."/>
            <person name="Martinez A.T."/>
            <person name="Xiao Y."/>
            <person name="Gibbons J.G."/>
            <person name="Terashima K."/>
            <person name="Hibbett D.S."/>
            <person name="Grigoriev I.V."/>
        </authorList>
    </citation>
    <scope>NUCLEOTIDE SEQUENCE</scope>
    <source>
        <strain evidence="1">TFB9207</strain>
    </source>
</reference>
<proteinExistence type="predicted"/>
<dbReference type="EMBL" id="MU806913">
    <property type="protein sequence ID" value="KAJ3832587.1"/>
    <property type="molecule type" value="Genomic_DNA"/>
</dbReference>
<protein>
    <submittedName>
        <fullName evidence="1">Uncharacterized protein</fullName>
    </submittedName>
</protein>
<sequence length="157" mass="18006">MLNSEVFFLNLRSAAKDAEIKRILGEFDTFPGIEISDFTKDPNPEPLFEHAYDTEWFNLHKPKPEDYQLRILISARSESGGEVTPIDNVVGFIETASLWKRMRLDNSEAMTIEGDLATGRLWIYEREGQDKDRGTIYRNVLVKLENGNGRSEANPRI</sequence>
<dbReference type="Proteomes" id="UP001163846">
    <property type="component" value="Unassembled WGS sequence"/>
</dbReference>
<comment type="caution">
    <text evidence="1">The sequence shown here is derived from an EMBL/GenBank/DDBJ whole genome shotgun (WGS) entry which is preliminary data.</text>
</comment>